<name>A0ABU0EKY8_9CELL</name>
<accession>A0ABU0EKY8</accession>
<evidence type="ECO:0000256" key="1">
    <source>
        <dbReference type="ARBA" id="ARBA00004370"/>
    </source>
</evidence>
<keyword evidence="5" id="KW-1185">Reference proteome</keyword>
<keyword evidence="2" id="KW-0472">Membrane</keyword>
<dbReference type="PANTHER" id="PTHR46825">
    <property type="entry name" value="D-ALANYL-D-ALANINE-CARBOXYPEPTIDASE/ENDOPEPTIDASE AMPH"/>
    <property type="match status" value="1"/>
</dbReference>
<dbReference type="Pfam" id="PF00144">
    <property type="entry name" value="Beta-lactamase"/>
    <property type="match status" value="1"/>
</dbReference>
<organism evidence="4 5">
    <name type="scientific">Cellulomonas humilata</name>
    <dbReference type="NCBI Taxonomy" id="144055"/>
    <lineage>
        <taxon>Bacteria</taxon>
        <taxon>Bacillati</taxon>
        <taxon>Actinomycetota</taxon>
        <taxon>Actinomycetes</taxon>
        <taxon>Micrococcales</taxon>
        <taxon>Cellulomonadaceae</taxon>
        <taxon>Cellulomonas</taxon>
    </lineage>
</organism>
<sequence>MEPSANADLAADVDRVAAETGFAGVVRVDRAGTTELSAAYGLADRRHGIAMTPDTQVGIASGSKGMTALAVMSLVEDGTLSLGTTARSLLGTDLPLIADDVTIEHLLGHTSGIGDYLDEDDDIPITAYAMTVPVHELDTTEAFLRVLDGFPTAFPAGDRFFYCNGGFVVLALLAERASGVPFHDLVRDRVCRPAGLVDTDFLRSDALPGRAALGYVEMDGQWRTNVFHLPVLGTGDGGIYTTGADVHRFWTALFDGAIVSPDSVAQMVRPRSTAPEDPRRYGLGFWVHATRDDVVELEGYDAGVSFLSLHDPAAGLTATVVGTTAEAAWPLARLLQERLID</sequence>
<dbReference type="InterPro" id="IPR050491">
    <property type="entry name" value="AmpC-like"/>
</dbReference>
<dbReference type="EMBL" id="JAUSVB010000007">
    <property type="protein sequence ID" value="MDQ0375849.1"/>
    <property type="molecule type" value="Genomic_DNA"/>
</dbReference>
<reference evidence="4 5" key="1">
    <citation type="submission" date="2023-07" db="EMBL/GenBank/DDBJ databases">
        <title>Sorghum-associated microbial communities from plants grown in Nebraska, USA.</title>
        <authorList>
            <person name="Schachtman D."/>
        </authorList>
    </citation>
    <scope>NUCLEOTIDE SEQUENCE [LARGE SCALE GENOMIC DNA]</scope>
    <source>
        <strain evidence="4 5">BE332</strain>
    </source>
</reference>
<feature type="domain" description="Beta-lactamase-related" evidence="3">
    <location>
        <begin position="13"/>
        <end position="326"/>
    </location>
</feature>
<dbReference type="InterPro" id="IPR001466">
    <property type="entry name" value="Beta-lactam-related"/>
</dbReference>
<dbReference type="SUPFAM" id="SSF56601">
    <property type="entry name" value="beta-lactamase/transpeptidase-like"/>
    <property type="match status" value="1"/>
</dbReference>
<evidence type="ECO:0000256" key="2">
    <source>
        <dbReference type="ARBA" id="ARBA00023136"/>
    </source>
</evidence>
<dbReference type="Proteomes" id="UP001239626">
    <property type="component" value="Unassembled WGS sequence"/>
</dbReference>
<protein>
    <submittedName>
        <fullName evidence="4">CubicO group peptidase (Beta-lactamase class C family)</fullName>
    </submittedName>
</protein>
<dbReference type="InterPro" id="IPR012338">
    <property type="entry name" value="Beta-lactam/transpept-like"/>
</dbReference>
<evidence type="ECO:0000259" key="3">
    <source>
        <dbReference type="Pfam" id="PF00144"/>
    </source>
</evidence>
<evidence type="ECO:0000313" key="5">
    <source>
        <dbReference type="Proteomes" id="UP001239626"/>
    </source>
</evidence>
<dbReference type="Gene3D" id="3.40.710.10">
    <property type="entry name" value="DD-peptidase/beta-lactamase superfamily"/>
    <property type="match status" value="1"/>
</dbReference>
<proteinExistence type="predicted"/>
<comment type="subcellular location">
    <subcellularLocation>
        <location evidence="1">Membrane</location>
    </subcellularLocation>
</comment>
<dbReference type="RefSeq" id="WP_307494642.1">
    <property type="nucleotide sequence ID" value="NZ_JAUSVB010000007.1"/>
</dbReference>
<gene>
    <name evidence="4" type="ORF">J2X26_004192</name>
</gene>
<comment type="caution">
    <text evidence="4">The sequence shown here is derived from an EMBL/GenBank/DDBJ whole genome shotgun (WGS) entry which is preliminary data.</text>
</comment>
<dbReference type="PANTHER" id="PTHR46825:SF11">
    <property type="entry name" value="PENICILLIN-BINDING PROTEIN 4"/>
    <property type="match status" value="1"/>
</dbReference>
<evidence type="ECO:0000313" key="4">
    <source>
        <dbReference type="EMBL" id="MDQ0375849.1"/>
    </source>
</evidence>